<dbReference type="PANTHER" id="PTHR12304:SF4">
    <property type="entry name" value="URIDINE NUCLEOSIDASE"/>
    <property type="match status" value="1"/>
</dbReference>
<dbReference type="SUPFAM" id="SSF53590">
    <property type="entry name" value="Nucleoside hydrolase"/>
    <property type="match status" value="1"/>
</dbReference>
<dbReference type="InterPro" id="IPR001910">
    <property type="entry name" value="Inosine/uridine_hydrolase_dom"/>
</dbReference>
<comment type="caution">
    <text evidence="4">The sequence shown here is derived from an EMBL/GenBank/DDBJ whole genome shotgun (WGS) entry which is preliminary data.</text>
</comment>
<evidence type="ECO:0000256" key="1">
    <source>
        <dbReference type="ARBA" id="ARBA00022801"/>
    </source>
</evidence>
<feature type="domain" description="Inosine/uridine-preferring nucleoside hydrolase" evidence="3">
    <location>
        <begin position="5"/>
        <end position="296"/>
    </location>
</feature>
<protein>
    <submittedName>
        <fullName evidence="4">Purine nucleosidase</fullName>
        <ecNumber evidence="4">3.2.2.1</ecNumber>
    </submittedName>
</protein>
<dbReference type="InterPro" id="IPR023186">
    <property type="entry name" value="IUNH"/>
</dbReference>
<dbReference type="Gene3D" id="3.90.245.10">
    <property type="entry name" value="Ribonucleoside hydrolase-like"/>
    <property type="match status" value="1"/>
</dbReference>
<dbReference type="EC" id="3.2.2.1" evidence="4"/>
<evidence type="ECO:0000313" key="5">
    <source>
        <dbReference type="Proteomes" id="UP001179280"/>
    </source>
</evidence>
<dbReference type="Proteomes" id="UP001179280">
    <property type="component" value="Unassembled WGS sequence"/>
</dbReference>
<reference evidence="4" key="1">
    <citation type="submission" date="2021-01" db="EMBL/GenBank/DDBJ databases">
        <title>Genomic Encyclopedia of Type Strains, Phase IV (KMG-IV): sequencing the most valuable type-strain genomes for metagenomic binning, comparative biology and taxonomic classification.</title>
        <authorList>
            <person name="Goeker M."/>
        </authorList>
    </citation>
    <scope>NUCLEOTIDE SEQUENCE</scope>
    <source>
        <strain evidence="4">DSM 21943</strain>
    </source>
</reference>
<proteinExistence type="predicted"/>
<dbReference type="Pfam" id="PF01156">
    <property type="entry name" value="IU_nuc_hydro"/>
    <property type="match status" value="1"/>
</dbReference>
<dbReference type="CDD" id="cd00455">
    <property type="entry name" value="nuc_hydro"/>
    <property type="match status" value="1"/>
</dbReference>
<dbReference type="EMBL" id="JAFBCV010000009">
    <property type="protein sequence ID" value="MBM7839727.1"/>
    <property type="molecule type" value="Genomic_DNA"/>
</dbReference>
<dbReference type="PANTHER" id="PTHR12304">
    <property type="entry name" value="INOSINE-URIDINE PREFERRING NUCLEOSIDE HYDROLASE"/>
    <property type="match status" value="1"/>
</dbReference>
<evidence type="ECO:0000259" key="3">
    <source>
        <dbReference type="Pfam" id="PF01156"/>
    </source>
</evidence>
<keyword evidence="1 4" id="KW-0378">Hydrolase</keyword>
<name>A0ABS2SZQ7_9BACI</name>
<evidence type="ECO:0000313" key="4">
    <source>
        <dbReference type="EMBL" id="MBM7839727.1"/>
    </source>
</evidence>
<dbReference type="RefSeq" id="WP_204466907.1">
    <property type="nucleotide sequence ID" value="NZ_JAFBCV010000009.1"/>
</dbReference>
<organism evidence="4 5">
    <name type="scientific">Shouchella xiaoxiensis</name>
    <dbReference type="NCBI Taxonomy" id="766895"/>
    <lineage>
        <taxon>Bacteria</taxon>
        <taxon>Bacillati</taxon>
        <taxon>Bacillota</taxon>
        <taxon>Bacilli</taxon>
        <taxon>Bacillales</taxon>
        <taxon>Bacillaceae</taxon>
        <taxon>Shouchella</taxon>
    </lineage>
</organism>
<dbReference type="GO" id="GO:0008477">
    <property type="term" value="F:purine nucleosidase activity"/>
    <property type="evidence" value="ECO:0007669"/>
    <property type="project" value="UniProtKB-EC"/>
</dbReference>
<sequence length="309" mass="33973">MKKYVIVFCDPGIDDTIALMYVLLNPLLELVAVVTSYGNVTQEQATINASYVLHLAGMSHVPVIPAACVSIAERHESHYPDIHGVSGLGLFTGQGHFPGNIHTFDHIRTLAAHYKRDLYVVELGRMTSLALALNVFQKEFRQIGGVYIMGGAFFMPGNRTAVAEANVYGDSIAAKFVLDHTEAVIAPLNVTSQATLSTSLINLLANHPLFGNLFQHVFFHYQNYYSATNPSLPEAPIHDLLPVALLHNQDIATFIKRDVTVVTKGEAKGMTIADLRPSSKGGNHHICWTINQTTFHNEVTDVFQINYTS</sequence>
<dbReference type="InterPro" id="IPR036452">
    <property type="entry name" value="Ribo_hydro-like"/>
</dbReference>
<evidence type="ECO:0000256" key="2">
    <source>
        <dbReference type="ARBA" id="ARBA00023295"/>
    </source>
</evidence>
<keyword evidence="2 4" id="KW-0326">Glycosidase</keyword>
<keyword evidence="5" id="KW-1185">Reference proteome</keyword>
<accession>A0ABS2SZQ7</accession>
<gene>
    <name evidence="4" type="ORF">JOC54_003007</name>
</gene>